<gene>
    <name evidence="2" type="ordered locus">Marpi_1509</name>
</gene>
<dbReference type="STRING" id="443254.Marpi_1509"/>
<keyword evidence="3" id="KW-1185">Reference proteome</keyword>
<evidence type="ECO:0000313" key="2">
    <source>
        <dbReference type="EMBL" id="AEX85904.1"/>
    </source>
</evidence>
<dbReference type="EMBL" id="CP003257">
    <property type="protein sequence ID" value="AEX85904.1"/>
    <property type="molecule type" value="Genomic_DNA"/>
</dbReference>
<dbReference type="SUPFAM" id="SSF55729">
    <property type="entry name" value="Acyl-CoA N-acyltransferases (Nat)"/>
    <property type="match status" value="1"/>
</dbReference>
<dbReference type="AlphaFoldDB" id="H2J489"/>
<accession>H2J489</accession>
<evidence type="ECO:0000313" key="3">
    <source>
        <dbReference type="Proteomes" id="UP000007161"/>
    </source>
</evidence>
<sequence length="243" mass="29241">MIKFKNYYLNYIGINRAKSKKIILTKNRNIIINNVYQYPFIISNLNNNLLISISPQYKEYIIYTSFILQKEMEVLSLYNILKNRLKNENIDLMRIYTFESNEYTFDTQEVKILNLEEKEKYFTIFKNKKFDKILLEKLWNRNIRKILEKRFFYIEKNGEIVSYSYISDINFNGGNIIVYTNPKWRNMGFGKKVAGASVKWCINNNILPIYRVSENNSNSIRIAEKIELLFKKREIVLKIKVRK</sequence>
<dbReference type="GO" id="GO:0016747">
    <property type="term" value="F:acyltransferase activity, transferring groups other than amino-acyl groups"/>
    <property type="evidence" value="ECO:0007669"/>
    <property type="project" value="InterPro"/>
</dbReference>
<dbReference type="HOGENOM" id="CLU_1141505_0_0_0"/>
<feature type="domain" description="N-acetyltransferase" evidence="1">
    <location>
        <begin position="108"/>
        <end position="242"/>
    </location>
</feature>
<dbReference type="eggNOG" id="ENOG5033ZK7">
    <property type="taxonomic scope" value="Bacteria"/>
</dbReference>
<reference evidence="2 3" key="1">
    <citation type="journal article" date="2012" name="J. Bacteriol.">
        <title>Complete Genome Sequence of the Thermophilic, Piezophilic, Heterotrophic Bacterium Marinitoga piezophila KA3.</title>
        <authorList>
            <person name="Lucas S."/>
            <person name="Han J."/>
            <person name="Lapidus A."/>
            <person name="Cheng J.F."/>
            <person name="Goodwin L.A."/>
            <person name="Pitluck S."/>
            <person name="Peters L."/>
            <person name="Mikhailova N."/>
            <person name="Teshima H."/>
            <person name="Detter J.C."/>
            <person name="Han C."/>
            <person name="Tapia R."/>
            <person name="Land M."/>
            <person name="Hauser L."/>
            <person name="Kyrpides N.C."/>
            <person name="Ivanova N."/>
            <person name="Pagani I."/>
            <person name="Vannier P."/>
            <person name="Oger P."/>
            <person name="Bartlett D.H."/>
            <person name="Noll K.M."/>
            <person name="Woyke T."/>
            <person name="Jebbar M."/>
        </authorList>
    </citation>
    <scope>NUCLEOTIDE SEQUENCE [LARGE SCALE GENOMIC DNA]</scope>
    <source>
        <strain evidence="3">DSM 14283 / JCM 11233 / KA3</strain>
    </source>
</reference>
<dbReference type="Pfam" id="PF12746">
    <property type="entry name" value="GNAT_acetyltran"/>
    <property type="match status" value="1"/>
</dbReference>
<dbReference type="Proteomes" id="UP000007161">
    <property type="component" value="Chromosome"/>
</dbReference>
<dbReference type="OrthoDB" id="1913186at2"/>
<dbReference type="InterPro" id="IPR027365">
    <property type="entry name" value="GNAT_acetyltra_YdfB-like"/>
</dbReference>
<name>H2J489_MARPK</name>
<reference evidence="3" key="2">
    <citation type="submission" date="2012-01" db="EMBL/GenBank/DDBJ databases">
        <title>Complete sequence of chromosome of Marinitoga piezophila KA3.</title>
        <authorList>
            <person name="Lucas S."/>
            <person name="Han J."/>
            <person name="Lapidus A."/>
            <person name="Cheng J.-F."/>
            <person name="Goodwin L."/>
            <person name="Pitluck S."/>
            <person name="Peters L."/>
            <person name="Mikhailova N."/>
            <person name="Teshima H."/>
            <person name="Detter J.C."/>
            <person name="Han C."/>
            <person name="Tapia R."/>
            <person name="Land M."/>
            <person name="Hauser L."/>
            <person name="Kyrpides N."/>
            <person name="Ivanova N."/>
            <person name="Pagani I."/>
            <person name="Jebbar M."/>
            <person name="Vannier P."/>
            <person name="Oger P."/>
            <person name="Cario A."/>
            <person name="Bartlett D."/>
            <person name="Noll K.M."/>
            <person name="Woyke T."/>
        </authorList>
    </citation>
    <scope>NUCLEOTIDE SEQUENCE [LARGE SCALE GENOMIC DNA]</scope>
    <source>
        <strain evidence="3">DSM 14283 / JCM 11233 / KA3</strain>
    </source>
</reference>
<dbReference type="InterPro" id="IPR000182">
    <property type="entry name" value="GNAT_dom"/>
</dbReference>
<dbReference type="Gene3D" id="3.40.630.30">
    <property type="match status" value="1"/>
</dbReference>
<dbReference type="InterPro" id="IPR016181">
    <property type="entry name" value="Acyl_CoA_acyltransferase"/>
</dbReference>
<evidence type="ECO:0000259" key="1">
    <source>
        <dbReference type="PROSITE" id="PS51186"/>
    </source>
</evidence>
<proteinExistence type="predicted"/>
<dbReference type="PROSITE" id="PS51186">
    <property type="entry name" value="GNAT"/>
    <property type="match status" value="1"/>
</dbReference>
<organism evidence="2 3">
    <name type="scientific">Marinitoga piezophila (strain DSM 14283 / JCM 11233 / KA3)</name>
    <dbReference type="NCBI Taxonomy" id="443254"/>
    <lineage>
        <taxon>Bacteria</taxon>
        <taxon>Thermotogati</taxon>
        <taxon>Thermotogota</taxon>
        <taxon>Thermotogae</taxon>
        <taxon>Petrotogales</taxon>
        <taxon>Petrotogaceae</taxon>
        <taxon>Marinitoga</taxon>
    </lineage>
</organism>
<dbReference type="KEGG" id="mpz:Marpi_1509"/>
<dbReference type="RefSeq" id="WP_014296975.1">
    <property type="nucleotide sequence ID" value="NC_016751.1"/>
</dbReference>
<dbReference type="CDD" id="cd04301">
    <property type="entry name" value="NAT_SF"/>
    <property type="match status" value="1"/>
</dbReference>
<protein>
    <recommendedName>
        <fullName evidence="1">N-acetyltransferase domain-containing protein</fullName>
    </recommendedName>
</protein>